<proteinExistence type="predicted"/>
<dbReference type="EMBL" id="CACVKT020002189">
    <property type="protein sequence ID" value="CAC5376467.1"/>
    <property type="molecule type" value="Genomic_DNA"/>
</dbReference>
<dbReference type="Proteomes" id="UP000507470">
    <property type="component" value="Unassembled WGS sequence"/>
</dbReference>
<sequence length="155" mass="18160">MDAFGKATQLKPYSYLCLDLSQRSNKQYSLRTRIFPDEDTIVYRPRDEENIIFIKFLITSTVSQRDILFWTVTDAQLQLLNEIIFNLPQGIIPISRRIKERLHVNNNKLRRVVQVSVARRVRKKRLIGISGDLPTVLRAFLNSEQRTDSRTKAKI</sequence>
<gene>
    <name evidence="1" type="ORF">MCOR_13109</name>
</gene>
<protein>
    <submittedName>
        <fullName evidence="1">Uncharacterized protein</fullName>
    </submittedName>
</protein>
<evidence type="ECO:0000313" key="2">
    <source>
        <dbReference type="Proteomes" id="UP000507470"/>
    </source>
</evidence>
<name>A0A6J8B041_MYTCO</name>
<keyword evidence="2" id="KW-1185">Reference proteome</keyword>
<reference evidence="1 2" key="1">
    <citation type="submission" date="2020-06" db="EMBL/GenBank/DDBJ databases">
        <authorList>
            <person name="Li R."/>
            <person name="Bekaert M."/>
        </authorList>
    </citation>
    <scope>NUCLEOTIDE SEQUENCE [LARGE SCALE GENOMIC DNA]</scope>
    <source>
        <strain evidence="2">wild</strain>
    </source>
</reference>
<dbReference type="AlphaFoldDB" id="A0A6J8B041"/>
<organism evidence="1 2">
    <name type="scientific">Mytilus coruscus</name>
    <name type="common">Sea mussel</name>
    <dbReference type="NCBI Taxonomy" id="42192"/>
    <lineage>
        <taxon>Eukaryota</taxon>
        <taxon>Metazoa</taxon>
        <taxon>Spiralia</taxon>
        <taxon>Lophotrochozoa</taxon>
        <taxon>Mollusca</taxon>
        <taxon>Bivalvia</taxon>
        <taxon>Autobranchia</taxon>
        <taxon>Pteriomorphia</taxon>
        <taxon>Mytilida</taxon>
        <taxon>Mytiloidea</taxon>
        <taxon>Mytilidae</taxon>
        <taxon>Mytilinae</taxon>
        <taxon>Mytilus</taxon>
    </lineage>
</organism>
<accession>A0A6J8B041</accession>
<evidence type="ECO:0000313" key="1">
    <source>
        <dbReference type="EMBL" id="CAC5376467.1"/>
    </source>
</evidence>